<feature type="region of interest" description="Disordered" evidence="1">
    <location>
        <begin position="1"/>
        <end position="73"/>
    </location>
</feature>
<keyword evidence="3" id="KW-1185">Reference proteome</keyword>
<reference evidence="2 3" key="1">
    <citation type="journal article" date="2020" name="Nature">
        <title>Six reference-quality genomes reveal evolution of bat adaptations.</title>
        <authorList>
            <person name="Jebb D."/>
            <person name="Huang Z."/>
            <person name="Pippel M."/>
            <person name="Hughes G.M."/>
            <person name="Lavrichenko K."/>
            <person name="Devanna P."/>
            <person name="Winkler S."/>
            <person name="Jermiin L.S."/>
            <person name="Skirmuntt E.C."/>
            <person name="Katzourakis A."/>
            <person name="Burkitt-Gray L."/>
            <person name="Ray D.A."/>
            <person name="Sullivan K.A.M."/>
            <person name="Roscito J.G."/>
            <person name="Kirilenko B.M."/>
            <person name="Davalos L.M."/>
            <person name="Corthals A.P."/>
            <person name="Power M.L."/>
            <person name="Jones G."/>
            <person name="Ransome R.D."/>
            <person name="Dechmann D.K.N."/>
            <person name="Locatelli A.G."/>
            <person name="Puechmaille S.J."/>
            <person name="Fedrigo O."/>
            <person name="Jarvis E.D."/>
            <person name="Hiller M."/>
            <person name="Vernes S.C."/>
            <person name="Myers E.W."/>
            <person name="Teeling E.C."/>
        </authorList>
    </citation>
    <scope>NUCLEOTIDE SEQUENCE [LARGE SCALE GENOMIC DNA]</scope>
    <source>
        <strain evidence="2">MPipKuh1</strain>
        <tissue evidence="2">Flight muscle</tissue>
    </source>
</reference>
<dbReference type="PANTHER" id="PTHR16434:SF2">
    <property type="entry name" value="EWING'S TUMOR-ASSOCIATED ANTIGEN 1"/>
    <property type="match status" value="1"/>
</dbReference>
<keyword evidence="2" id="KW-0418">Kinase</keyword>
<sequence>MSRRRKLGDSPGPKRTPRQAAATAAAEECSSVAESGKRRLRSARGSGLRGAGEGSQQPVPQPEQPSVAASCGKKKYETPKRVLKMDLLSSSFNSPNDPDGLNDIFWDQNSPMTKQLGKGRRKKIYSTDSDEISHIVNCIAPQDEKPTTDSMLGVWIGETAIPCTPHVAKGKSRAKFSCTKIWRKTKFLSTHYVGRLFNSNL</sequence>
<dbReference type="AlphaFoldDB" id="A0A7J7VUQ2"/>
<dbReference type="GO" id="GO:0016301">
    <property type="term" value="F:kinase activity"/>
    <property type="evidence" value="ECO:0007669"/>
    <property type="project" value="UniProtKB-KW"/>
</dbReference>
<dbReference type="GO" id="GO:0031297">
    <property type="term" value="P:replication fork processing"/>
    <property type="evidence" value="ECO:0007669"/>
    <property type="project" value="TreeGrafter"/>
</dbReference>
<protein>
    <submittedName>
        <fullName evidence="2">ETAA1 activator of ATR kinase</fullName>
    </submittedName>
</protein>
<dbReference type="InterPro" id="IPR029406">
    <property type="entry name" value="ETAA1"/>
</dbReference>
<dbReference type="EMBL" id="JACAGB010000013">
    <property type="protein sequence ID" value="KAF6328750.1"/>
    <property type="molecule type" value="Genomic_DNA"/>
</dbReference>
<proteinExistence type="predicted"/>
<dbReference type="GO" id="GO:0043539">
    <property type="term" value="F:protein serine/threonine kinase activator activity"/>
    <property type="evidence" value="ECO:0007669"/>
    <property type="project" value="TreeGrafter"/>
</dbReference>
<feature type="compositionally biased region" description="Low complexity" evidence="1">
    <location>
        <begin position="20"/>
        <end position="34"/>
    </location>
</feature>
<keyword evidence="2" id="KW-0808">Transferase</keyword>
<comment type="caution">
    <text evidence="2">The sequence shown here is derived from an EMBL/GenBank/DDBJ whole genome shotgun (WGS) entry which is preliminary data.</text>
</comment>
<dbReference type="GO" id="GO:0006974">
    <property type="term" value="P:DNA damage response"/>
    <property type="evidence" value="ECO:0007669"/>
    <property type="project" value="TreeGrafter"/>
</dbReference>
<name>A0A7J7VUQ2_PIPKU</name>
<evidence type="ECO:0000256" key="1">
    <source>
        <dbReference type="SAM" id="MobiDB-lite"/>
    </source>
</evidence>
<dbReference type="PANTHER" id="PTHR16434">
    <property type="entry name" value="EWING'S TUMOR-ASSOCIATED ANTIGEN 1 ETAA1"/>
    <property type="match status" value="1"/>
</dbReference>
<dbReference type="Pfam" id="PF15350">
    <property type="entry name" value="ETAA1"/>
    <property type="match status" value="1"/>
</dbReference>
<accession>A0A7J7VUQ2</accession>
<evidence type="ECO:0000313" key="3">
    <source>
        <dbReference type="Proteomes" id="UP000558488"/>
    </source>
</evidence>
<dbReference type="Proteomes" id="UP000558488">
    <property type="component" value="Unassembled WGS sequence"/>
</dbReference>
<dbReference type="GO" id="GO:2000001">
    <property type="term" value="P:regulation of DNA damage checkpoint"/>
    <property type="evidence" value="ECO:0007669"/>
    <property type="project" value="TreeGrafter"/>
</dbReference>
<evidence type="ECO:0000313" key="2">
    <source>
        <dbReference type="EMBL" id="KAF6328750.1"/>
    </source>
</evidence>
<dbReference type="GO" id="GO:0043596">
    <property type="term" value="C:nuclear replication fork"/>
    <property type="evidence" value="ECO:0007669"/>
    <property type="project" value="TreeGrafter"/>
</dbReference>
<gene>
    <name evidence="2" type="ORF">mPipKuh1_004578</name>
</gene>
<organism evidence="2 3">
    <name type="scientific">Pipistrellus kuhlii</name>
    <name type="common">Kuhl's pipistrelle</name>
    <dbReference type="NCBI Taxonomy" id="59472"/>
    <lineage>
        <taxon>Eukaryota</taxon>
        <taxon>Metazoa</taxon>
        <taxon>Chordata</taxon>
        <taxon>Craniata</taxon>
        <taxon>Vertebrata</taxon>
        <taxon>Euteleostomi</taxon>
        <taxon>Mammalia</taxon>
        <taxon>Eutheria</taxon>
        <taxon>Laurasiatheria</taxon>
        <taxon>Chiroptera</taxon>
        <taxon>Yangochiroptera</taxon>
        <taxon>Vespertilionidae</taxon>
        <taxon>Pipistrellus</taxon>
    </lineage>
</organism>